<feature type="compositionally biased region" description="Low complexity" evidence="2">
    <location>
        <begin position="60"/>
        <end position="71"/>
    </location>
</feature>
<dbReference type="InterPro" id="IPR051361">
    <property type="entry name" value="ThrE/Ser_Exporter"/>
</dbReference>
<evidence type="ECO:0000256" key="2">
    <source>
        <dbReference type="SAM" id="MobiDB-lite"/>
    </source>
</evidence>
<comment type="similarity">
    <text evidence="1">Belongs to the ThrE exporter (TC 2.A.79) family.</text>
</comment>
<dbReference type="OrthoDB" id="413008at2759"/>
<feature type="transmembrane region" description="Helical" evidence="3">
    <location>
        <begin position="722"/>
        <end position="739"/>
    </location>
</feature>
<sequence>MDNTSKEEIKDKAENSSHCSETSSSSKPNQHLSRPKLGPKAHSSPRLPVIAITTTGDSYEQPQQQQENNNNMLRPNFSTRSILNNGNNNMLGISHNEGRFRNVIYSPETTSSSESDSSESDTDINEDNVQEKIYEVDDDDEKINSTATLDRSNSVHRRPSYPLEDSAANTLVEAAMDKDEAKDRHVRFQDHVAESAALVERMLSQRIGPQPSAPDSLGAMMTQRYESRQTEEESEFEPGPTNHGSGSVLASLMKLEAQRHEGHEKKRKQKLKIKRKNKQQKKNKKPTSLLDFPIHSNTDPSFESSTRRPPMAYRPTSWLSGASRPQQRPPLINRPASWLSGVASNKYVVPSLEKRKKTAPSVSRRSSKDSMVTTASQFEPITLDDRIRITFEIANILQKQEFLRKLCKALMHYGCPAHRLEYAMRQVSRTLAVDAEYVYFPSVMLITFIDSTTHTTETHFIRQGQVFEMHRLADIYRLEKLVTHGEVSVDEALEFIDKVSAQPPIYPLWIQPFVYALAAFAGCILFFGGRWKEGGICAALSMVFATNEIFSTFISSFQPIWEITVCVLIGFVARAITKYDFCFTPIAFSSFIVVLPGYPMAVSIIELVSRQLVAGVVRMVYAIIYSFLLGYGVSMGSALYMTIDKSITTIQSDICRQASNAATCISSESQWFNFLLVPLFALAYCVYLRARPPRWPIMIIVSACTYVINYALACWANAPSQILQVAPSLGLGLIGNLLTKFTGKMSFDAMLLGVFYLVPSSLGIKGAIGLFGGTNEVGNQGAGFALAMIESSIGITLGLFLATLIVYPKGTQHTPLMSL</sequence>
<feature type="compositionally biased region" description="Basic and acidic residues" evidence="2">
    <location>
        <begin position="1"/>
        <end position="15"/>
    </location>
</feature>
<dbReference type="PANTHER" id="PTHR31082:SF4">
    <property type="entry name" value="PHEROMONE-REGULATED MEMBRANE PROTEIN 10"/>
    <property type="match status" value="1"/>
</dbReference>
<dbReference type="InterPro" id="IPR010619">
    <property type="entry name" value="ThrE-like_N"/>
</dbReference>
<dbReference type="GO" id="GO:0022857">
    <property type="term" value="F:transmembrane transporter activity"/>
    <property type="evidence" value="ECO:0007669"/>
    <property type="project" value="InterPro"/>
</dbReference>
<keyword evidence="3" id="KW-0472">Membrane</keyword>
<feature type="transmembrane region" description="Helical" evidence="3">
    <location>
        <begin position="784"/>
        <end position="807"/>
    </location>
</feature>
<feature type="transmembrane region" description="Helical" evidence="3">
    <location>
        <begin position="695"/>
        <end position="716"/>
    </location>
</feature>
<feature type="transmembrane region" description="Helical" evidence="3">
    <location>
        <begin position="620"/>
        <end position="643"/>
    </location>
</feature>
<feature type="transmembrane region" description="Helical" evidence="3">
    <location>
        <begin position="508"/>
        <end position="528"/>
    </location>
</feature>
<dbReference type="PANTHER" id="PTHR31082">
    <property type="entry name" value="PHEROMONE-REGULATED MEMBRANE PROTEIN 10"/>
    <property type="match status" value="1"/>
</dbReference>
<dbReference type="Proteomes" id="UP000253551">
    <property type="component" value="Unassembled WGS sequence"/>
</dbReference>
<evidence type="ECO:0000313" key="5">
    <source>
        <dbReference type="EMBL" id="RCI02594.1"/>
    </source>
</evidence>
<feature type="compositionally biased region" description="Low complexity" evidence="2">
    <location>
        <begin position="16"/>
        <end position="26"/>
    </location>
</feature>
<accession>A0A367KK38</accession>
<dbReference type="EMBL" id="PJQM01001332">
    <property type="protein sequence ID" value="RCI02594.1"/>
    <property type="molecule type" value="Genomic_DNA"/>
</dbReference>
<feature type="compositionally biased region" description="Polar residues" evidence="2">
    <location>
        <begin position="317"/>
        <end position="326"/>
    </location>
</feature>
<keyword evidence="3" id="KW-0812">Transmembrane</keyword>
<evidence type="ECO:0000313" key="6">
    <source>
        <dbReference type="Proteomes" id="UP000253551"/>
    </source>
</evidence>
<dbReference type="Pfam" id="PF06738">
    <property type="entry name" value="ThrE"/>
    <property type="match status" value="1"/>
</dbReference>
<dbReference type="AlphaFoldDB" id="A0A367KK38"/>
<gene>
    <name evidence="5" type="ORF">CU098_010307</name>
</gene>
<feature type="domain" description="Threonine/serine exporter-like N-terminal" evidence="4">
    <location>
        <begin position="402"/>
        <end position="639"/>
    </location>
</feature>
<feature type="transmembrane region" description="Helical" evidence="3">
    <location>
        <begin position="549"/>
        <end position="573"/>
    </location>
</feature>
<evidence type="ECO:0000256" key="1">
    <source>
        <dbReference type="ARBA" id="ARBA00034125"/>
    </source>
</evidence>
<feature type="transmembrane region" description="Helical" evidence="3">
    <location>
        <begin position="751"/>
        <end position="772"/>
    </location>
</feature>
<protein>
    <recommendedName>
        <fullName evidence="4">Threonine/serine exporter-like N-terminal domain-containing protein</fullName>
    </recommendedName>
</protein>
<feature type="region of interest" description="Disordered" evidence="2">
    <location>
        <begin position="223"/>
        <end position="335"/>
    </location>
</feature>
<name>A0A367KK38_RHIST</name>
<dbReference type="STRING" id="4846.A0A367KK38"/>
<feature type="compositionally biased region" description="Basic residues" evidence="2">
    <location>
        <begin position="265"/>
        <end position="285"/>
    </location>
</feature>
<comment type="caution">
    <text evidence="5">The sequence shown here is derived from an EMBL/GenBank/DDBJ whole genome shotgun (WGS) entry which is preliminary data.</text>
</comment>
<organism evidence="5 6">
    <name type="scientific">Rhizopus stolonifer</name>
    <name type="common">Rhizopus nigricans</name>
    <dbReference type="NCBI Taxonomy" id="4846"/>
    <lineage>
        <taxon>Eukaryota</taxon>
        <taxon>Fungi</taxon>
        <taxon>Fungi incertae sedis</taxon>
        <taxon>Mucoromycota</taxon>
        <taxon>Mucoromycotina</taxon>
        <taxon>Mucoromycetes</taxon>
        <taxon>Mucorales</taxon>
        <taxon>Mucorineae</taxon>
        <taxon>Rhizopodaceae</taxon>
        <taxon>Rhizopus</taxon>
    </lineage>
</organism>
<feature type="compositionally biased region" description="Polar residues" evidence="2">
    <location>
        <begin position="295"/>
        <end position="304"/>
    </location>
</feature>
<evidence type="ECO:0000256" key="3">
    <source>
        <dbReference type="SAM" id="Phobius"/>
    </source>
</evidence>
<feature type="transmembrane region" description="Helical" evidence="3">
    <location>
        <begin position="585"/>
        <end position="608"/>
    </location>
</feature>
<reference evidence="5 6" key="1">
    <citation type="journal article" date="2018" name="G3 (Bethesda)">
        <title>Phylogenetic and Phylogenomic Definition of Rhizopus Species.</title>
        <authorList>
            <person name="Gryganskyi A.P."/>
            <person name="Golan J."/>
            <person name="Dolatabadi S."/>
            <person name="Mondo S."/>
            <person name="Robb S."/>
            <person name="Idnurm A."/>
            <person name="Muszewska A."/>
            <person name="Steczkiewicz K."/>
            <person name="Masonjones S."/>
            <person name="Liao H.L."/>
            <person name="Gajdeczka M.T."/>
            <person name="Anike F."/>
            <person name="Vuek A."/>
            <person name="Anishchenko I.M."/>
            <person name="Voigt K."/>
            <person name="de Hoog G.S."/>
            <person name="Smith M.E."/>
            <person name="Heitman J."/>
            <person name="Vilgalys R."/>
            <person name="Stajich J.E."/>
        </authorList>
    </citation>
    <scope>NUCLEOTIDE SEQUENCE [LARGE SCALE GENOMIC DNA]</scope>
    <source>
        <strain evidence="5 6">LSU 92-RS-03</strain>
    </source>
</reference>
<evidence type="ECO:0000259" key="4">
    <source>
        <dbReference type="Pfam" id="PF06738"/>
    </source>
</evidence>
<keyword evidence="3" id="KW-1133">Transmembrane helix</keyword>
<keyword evidence="6" id="KW-1185">Reference proteome</keyword>
<feature type="region of interest" description="Disordered" evidence="2">
    <location>
        <begin position="108"/>
        <end position="128"/>
    </location>
</feature>
<feature type="region of interest" description="Disordered" evidence="2">
    <location>
        <begin position="1"/>
        <end position="78"/>
    </location>
</feature>
<feature type="compositionally biased region" description="Acidic residues" evidence="2">
    <location>
        <begin position="116"/>
        <end position="128"/>
    </location>
</feature>
<proteinExistence type="inferred from homology"/>
<feature type="transmembrane region" description="Helical" evidence="3">
    <location>
        <begin position="671"/>
        <end position="688"/>
    </location>
</feature>